<dbReference type="Proteomes" id="UP000009232">
    <property type="component" value="Chromosome"/>
</dbReference>
<dbReference type="Pfam" id="PF09831">
    <property type="entry name" value="DUF2058"/>
    <property type="match status" value="1"/>
</dbReference>
<dbReference type="RefSeq" id="WP_013835122.1">
    <property type="nucleotide sequence ID" value="NC_015581.1"/>
</dbReference>
<organism evidence="2 3">
    <name type="scientific">Thiomicrospira cyclica (strain DSM 14477 / JCM 11371 / ALM1)</name>
    <name type="common">Thioalkalimicrobium cyclicum</name>
    <dbReference type="NCBI Taxonomy" id="717773"/>
    <lineage>
        <taxon>Bacteria</taxon>
        <taxon>Pseudomonadati</taxon>
        <taxon>Pseudomonadota</taxon>
        <taxon>Gammaproteobacteria</taxon>
        <taxon>Thiotrichales</taxon>
        <taxon>Piscirickettsiaceae</taxon>
        <taxon>Thiomicrospira</taxon>
    </lineage>
</organism>
<dbReference type="HOGENOM" id="CLU_098678_2_1_6"/>
<accession>F6DBV5</accession>
<dbReference type="EMBL" id="CP002776">
    <property type="protein sequence ID" value="AEG31341.1"/>
    <property type="molecule type" value="Genomic_DNA"/>
</dbReference>
<dbReference type="InterPro" id="IPR018636">
    <property type="entry name" value="DUF2058"/>
</dbReference>
<feature type="region of interest" description="Disordered" evidence="1">
    <location>
        <begin position="1"/>
        <end position="51"/>
    </location>
</feature>
<feature type="compositionally biased region" description="Basic and acidic residues" evidence="1">
    <location>
        <begin position="16"/>
        <end position="29"/>
    </location>
</feature>
<name>F6DBV5_THICA</name>
<dbReference type="KEGG" id="tcy:Thicy_0569"/>
<feature type="compositionally biased region" description="Low complexity" evidence="1">
    <location>
        <begin position="30"/>
        <end position="40"/>
    </location>
</feature>
<sequence>MAGSLLDQMKKAGLVNEHKAKQAKKEKYQQTKQQQQQGGKNAVADPTVAHTETKTAAQLAADAAAQKAEKDRQLNAERQQQQAQKAKQAELKQILAVHSLKNTTGDQLFNFADGAQVKSVAVNAKTHAGLVAGSIRIVRWKGGHLLVSADMVDKINQRDDQVLIPLAADSFADDGLSAEDRDYYAKFAIPDDLSW</sequence>
<evidence type="ECO:0008006" key="4">
    <source>
        <dbReference type="Google" id="ProtNLM"/>
    </source>
</evidence>
<keyword evidence="3" id="KW-1185">Reference proteome</keyword>
<reference evidence="2 3" key="1">
    <citation type="submission" date="2011-05" db="EMBL/GenBank/DDBJ databases">
        <title>Complete sequence of Thioalkalimicrobium cyclicum ALM1.</title>
        <authorList>
            <consortium name="US DOE Joint Genome Institute"/>
            <person name="Lucas S."/>
            <person name="Han J."/>
            <person name="Lapidus A."/>
            <person name="Cheng J.-F."/>
            <person name="Goodwin L."/>
            <person name="Pitluck S."/>
            <person name="Peters L."/>
            <person name="Mikhailova N."/>
            <person name="Davenport K."/>
            <person name="Han C."/>
            <person name="Tapia R."/>
            <person name="Land M."/>
            <person name="Hauser L."/>
            <person name="Kyrpides N."/>
            <person name="Ivanova N."/>
            <person name="Pagani I."/>
            <person name="Kappler U."/>
            <person name="Woyke T."/>
        </authorList>
    </citation>
    <scope>NUCLEOTIDE SEQUENCE [LARGE SCALE GENOMIC DNA]</scope>
    <source>
        <strain evidence="3">DSM 14477 / JCM 11371 / ALM1</strain>
    </source>
</reference>
<dbReference type="eggNOG" id="COG3122">
    <property type="taxonomic scope" value="Bacteria"/>
</dbReference>
<gene>
    <name evidence="2" type="ordered locus">Thicy_0569</name>
</gene>
<dbReference type="STRING" id="717773.Thicy_0569"/>
<evidence type="ECO:0000256" key="1">
    <source>
        <dbReference type="SAM" id="MobiDB-lite"/>
    </source>
</evidence>
<evidence type="ECO:0000313" key="2">
    <source>
        <dbReference type="EMBL" id="AEG31341.1"/>
    </source>
</evidence>
<dbReference type="OrthoDB" id="5294470at2"/>
<protein>
    <recommendedName>
        <fullName evidence="4">Nucleoprotein/polynucleotide-associated enzyme</fullName>
    </recommendedName>
</protein>
<evidence type="ECO:0000313" key="3">
    <source>
        <dbReference type="Proteomes" id="UP000009232"/>
    </source>
</evidence>
<proteinExistence type="predicted"/>
<dbReference type="AlphaFoldDB" id="F6DBV5"/>